<dbReference type="EMBL" id="JBEFKJ010000048">
    <property type="protein sequence ID" value="KAL2036880.1"/>
    <property type="molecule type" value="Genomic_DNA"/>
</dbReference>
<evidence type="ECO:0000313" key="1">
    <source>
        <dbReference type="EMBL" id="KAL2036880.1"/>
    </source>
</evidence>
<proteinExistence type="predicted"/>
<dbReference type="Proteomes" id="UP001590950">
    <property type="component" value="Unassembled WGS sequence"/>
</dbReference>
<comment type="caution">
    <text evidence="1">The sequence shown here is derived from an EMBL/GenBank/DDBJ whole genome shotgun (WGS) entry which is preliminary data.</text>
</comment>
<gene>
    <name evidence="1" type="ORF">N7G274_010423</name>
</gene>
<accession>A0ABR3ZUS7</accession>
<keyword evidence="2" id="KW-1185">Reference proteome</keyword>
<sequence>MRLAWENTPADTFHLFDQTFTSQRPEQSSTLYTTNFLQTGLNGYRPEDSGYNELRRLFDYLKVTVQTRPNVATHDSKQTPPPNFKTREAVKICVVDADDLLDHPAAITEAYCRIVGLPYGKSRPHWEKPEHRRRAESELGGNWMRPWHEVALNSIGLKPRNQESKVDPSSESDYAKWIKEFGKDGADIIQRTVQANLEDYEYLKQFAIRVSYVGRAYDLDRKA</sequence>
<organism evidence="1 2">
    <name type="scientific">Stereocaulon virgatum</name>
    <dbReference type="NCBI Taxonomy" id="373712"/>
    <lineage>
        <taxon>Eukaryota</taxon>
        <taxon>Fungi</taxon>
        <taxon>Dikarya</taxon>
        <taxon>Ascomycota</taxon>
        <taxon>Pezizomycotina</taxon>
        <taxon>Lecanoromycetes</taxon>
        <taxon>OSLEUM clade</taxon>
        <taxon>Lecanoromycetidae</taxon>
        <taxon>Lecanorales</taxon>
        <taxon>Lecanorineae</taxon>
        <taxon>Stereocaulaceae</taxon>
        <taxon>Stereocaulon</taxon>
    </lineage>
</organism>
<reference evidence="1 2" key="1">
    <citation type="submission" date="2024-09" db="EMBL/GenBank/DDBJ databases">
        <title>Rethinking Asexuality: The Enigmatic Case of Functional Sexual Genes in Lepraria (Stereocaulaceae).</title>
        <authorList>
            <person name="Doellman M."/>
            <person name="Sun Y."/>
            <person name="Barcenas-Pena A."/>
            <person name="Lumbsch H.T."/>
            <person name="Grewe F."/>
        </authorList>
    </citation>
    <scope>NUCLEOTIDE SEQUENCE [LARGE SCALE GENOMIC DNA]</scope>
    <source>
        <strain evidence="1 2">Mercado 3170</strain>
    </source>
</reference>
<protein>
    <submittedName>
        <fullName evidence="1">Uncharacterized protein</fullName>
    </submittedName>
</protein>
<evidence type="ECO:0000313" key="2">
    <source>
        <dbReference type="Proteomes" id="UP001590950"/>
    </source>
</evidence>
<name>A0ABR3ZUS7_9LECA</name>